<organism evidence="4 5">
    <name type="scientific">Paralvinella palmiformis</name>
    <dbReference type="NCBI Taxonomy" id="53620"/>
    <lineage>
        <taxon>Eukaryota</taxon>
        <taxon>Metazoa</taxon>
        <taxon>Spiralia</taxon>
        <taxon>Lophotrochozoa</taxon>
        <taxon>Annelida</taxon>
        <taxon>Polychaeta</taxon>
        <taxon>Sedentaria</taxon>
        <taxon>Canalipalpata</taxon>
        <taxon>Terebellida</taxon>
        <taxon>Terebelliformia</taxon>
        <taxon>Alvinellidae</taxon>
        <taxon>Paralvinella</taxon>
    </lineage>
</organism>
<sequence>MDRESQVKMAINGMPPMTDMVIISVLKSETLLHEASRKNMVDKVKQLIVDKVNINSKNHQGQNILHCAAQNNHVNILHFVHESLEGFDIDAVEKEGQTAVHVAASCGQGDVLKKFLLSGIEVDDRDTKEMTPLHMAAQEGHIDVVTNLLDHGCNINSQNYQGNTALHLAASNNHTTVVSKLVNVHQCEINLVNKCHVQCSYQPPQSSPNSYKEHGYRLLLIWLHGIKKEDNPVKQLFEALIAIGRRELAEQIRRKCNFQVERSTSTNSCVVS</sequence>
<keyword evidence="1" id="KW-0677">Repeat</keyword>
<dbReference type="EMBL" id="JAODUP010000079">
    <property type="protein sequence ID" value="KAK2163478.1"/>
    <property type="molecule type" value="Genomic_DNA"/>
</dbReference>
<dbReference type="Pfam" id="PF12796">
    <property type="entry name" value="Ank_2"/>
    <property type="match status" value="1"/>
</dbReference>
<dbReference type="AlphaFoldDB" id="A0AAD9NCF8"/>
<dbReference type="SUPFAM" id="SSF48403">
    <property type="entry name" value="Ankyrin repeat"/>
    <property type="match status" value="1"/>
</dbReference>
<evidence type="ECO:0000256" key="3">
    <source>
        <dbReference type="PROSITE-ProRule" id="PRU00023"/>
    </source>
</evidence>
<dbReference type="InterPro" id="IPR002110">
    <property type="entry name" value="Ankyrin_rpt"/>
</dbReference>
<dbReference type="Proteomes" id="UP001208570">
    <property type="component" value="Unassembled WGS sequence"/>
</dbReference>
<accession>A0AAD9NCF8</accession>
<evidence type="ECO:0000256" key="2">
    <source>
        <dbReference type="ARBA" id="ARBA00023043"/>
    </source>
</evidence>
<evidence type="ECO:0000313" key="5">
    <source>
        <dbReference type="Proteomes" id="UP001208570"/>
    </source>
</evidence>
<reference evidence="4" key="1">
    <citation type="journal article" date="2023" name="Mol. Biol. Evol.">
        <title>Third-Generation Sequencing Reveals the Adaptive Role of the Epigenome in Three Deep-Sea Polychaetes.</title>
        <authorList>
            <person name="Perez M."/>
            <person name="Aroh O."/>
            <person name="Sun Y."/>
            <person name="Lan Y."/>
            <person name="Juniper S.K."/>
            <person name="Young C.R."/>
            <person name="Angers B."/>
            <person name="Qian P.Y."/>
        </authorList>
    </citation>
    <scope>NUCLEOTIDE SEQUENCE</scope>
    <source>
        <strain evidence="4">P08H-3</strain>
    </source>
</reference>
<dbReference type="InterPro" id="IPR036770">
    <property type="entry name" value="Ankyrin_rpt-contain_sf"/>
</dbReference>
<dbReference type="Pfam" id="PF13637">
    <property type="entry name" value="Ank_4"/>
    <property type="match status" value="1"/>
</dbReference>
<dbReference type="PANTHER" id="PTHR24126:SF14">
    <property type="entry name" value="ANK_REP_REGION DOMAIN-CONTAINING PROTEIN"/>
    <property type="match status" value="1"/>
</dbReference>
<dbReference type="SUPFAM" id="SSF47986">
    <property type="entry name" value="DEATH domain"/>
    <property type="match status" value="1"/>
</dbReference>
<dbReference type="Gene3D" id="1.25.40.20">
    <property type="entry name" value="Ankyrin repeat-containing domain"/>
    <property type="match status" value="2"/>
</dbReference>
<dbReference type="PANTHER" id="PTHR24126">
    <property type="entry name" value="ANKYRIN REPEAT, PH AND SEC7 DOMAIN CONTAINING PROTEIN SECG-RELATED"/>
    <property type="match status" value="1"/>
</dbReference>
<dbReference type="SMART" id="SM00248">
    <property type="entry name" value="ANK"/>
    <property type="match status" value="5"/>
</dbReference>
<protein>
    <submittedName>
        <fullName evidence="4">Uncharacterized protein</fullName>
    </submittedName>
</protein>
<proteinExistence type="predicted"/>
<keyword evidence="2 3" id="KW-0040">ANK repeat</keyword>
<feature type="repeat" description="ANK" evidence="3">
    <location>
        <begin position="128"/>
        <end position="160"/>
    </location>
</feature>
<feature type="repeat" description="ANK" evidence="3">
    <location>
        <begin position="95"/>
        <end position="127"/>
    </location>
</feature>
<dbReference type="InterPro" id="IPR011029">
    <property type="entry name" value="DEATH-like_dom_sf"/>
</dbReference>
<evidence type="ECO:0000256" key="1">
    <source>
        <dbReference type="ARBA" id="ARBA00022737"/>
    </source>
</evidence>
<dbReference type="Gene3D" id="1.10.533.10">
    <property type="entry name" value="Death Domain, Fas"/>
    <property type="match status" value="1"/>
</dbReference>
<keyword evidence="5" id="KW-1185">Reference proteome</keyword>
<dbReference type="PROSITE" id="PS50297">
    <property type="entry name" value="ANK_REP_REGION"/>
    <property type="match status" value="3"/>
</dbReference>
<gene>
    <name evidence="4" type="ORF">LSH36_79g10001</name>
</gene>
<name>A0AAD9NCF8_9ANNE</name>
<dbReference type="PROSITE" id="PS50088">
    <property type="entry name" value="ANK_REPEAT"/>
    <property type="match status" value="3"/>
</dbReference>
<dbReference type="PRINTS" id="PR01415">
    <property type="entry name" value="ANKYRIN"/>
</dbReference>
<comment type="caution">
    <text evidence="4">The sequence shown here is derived from an EMBL/GenBank/DDBJ whole genome shotgun (WGS) entry which is preliminary data.</text>
</comment>
<feature type="repeat" description="ANK" evidence="3">
    <location>
        <begin position="161"/>
        <end position="194"/>
    </location>
</feature>
<evidence type="ECO:0000313" key="4">
    <source>
        <dbReference type="EMBL" id="KAK2163478.1"/>
    </source>
</evidence>